<dbReference type="AlphaFoldDB" id="A0A0L6CX47"/>
<proteinExistence type="inferred from homology"/>
<dbReference type="Gene3D" id="3.40.50.12500">
    <property type="match status" value="1"/>
</dbReference>
<dbReference type="InterPro" id="IPR053714">
    <property type="entry name" value="Iso_Racemase_Enz_sf"/>
</dbReference>
<dbReference type="EMBL" id="LGVV01000013">
    <property type="protein sequence ID" value="KNX42038.1"/>
    <property type="molecule type" value="Genomic_DNA"/>
</dbReference>
<dbReference type="PANTHER" id="PTHR28047:SF5">
    <property type="entry name" value="PROTEIN DCG1"/>
    <property type="match status" value="1"/>
</dbReference>
<evidence type="ECO:0000256" key="1">
    <source>
        <dbReference type="ARBA" id="ARBA00038414"/>
    </source>
</evidence>
<keyword evidence="3" id="KW-1185">Reference proteome</keyword>
<comment type="caution">
    <text evidence="2">The sequence shown here is derived from an EMBL/GenBank/DDBJ whole genome shotgun (WGS) entry which is preliminary data.</text>
</comment>
<dbReference type="Proteomes" id="UP000037046">
    <property type="component" value="Unassembled WGS sequence"/>
</dbReference>
<dbReference type="OrthoDB" id="9791723at2"/>
<sequence length="222" mass="22555">MAVILINPNSTEAMTQSALTAARLAAPDLEFEGWTSAQGPAVIEGEADGARAVPPLLALIRKASDSGAEAIIIACFDDTGLSEARRIATCPVIGIGQASFALADLLSDQAAVITTVEAAVPVITRNIAQHGYSATIPQVLAADTPVLMLEEEPARAAAYFARTSTRVTPGTTLAILGCAGAVTIIGAVAKAVPFPVIDGVTAAAQLCRVLVAASKRNALNAP</sequence>
<evidence type="ECO:0000313" key="3">
    <source>
        <dbReference type="Proteomes" id="UP000037046"/>
    </source>
</evidence>
<name>A0A0L6CX47_9RHOB</name>
<dbReference type="GO" id="GO:0047661">
    <property type="term" value="F:amino-acid racemase activity"/>
    <property type="evidence" value="ECO:0007669"/>
    <property type="project" value="InterPro"/>
</dbReference>
<protein>
    <submittedName>
        <fullName evidence="2">Asp/Glu/Hydantoin racemase</fullName>
    </submittedName>
</protein>
<dbReference type="Pfam" id="PF01177">
    <property type="entry name" value="Asp_Glu_race"/>
    <property type="match status" value="1"/>
</dbReference>
<dbReference type="STRING" id="74031.SAMN04488077_11434"/>
<accession>A0A0L6CX47</accession>
<reference evidence="3" key="1">
    <citation type="submission" date="2015-07" db="EMBL/GenBank/DDBJ databases">
        <title>Draft Genome Sequence of Roseovarius tolerans EL-164, a producer of N-Acylated Alanine Methyl Esters (NAMEs).</title>
        <authorList>
            <person name="Voget S."/>
            <person name="Bruns H."/>
            <person name="Wagner-Doebler I."/>
            <person name="Schulz S."/>
            <person name="Daniel R."/>
        </authorList>
    </citation>
    <scope>NUCLEOTIDE SEQUENCE [LARGE SCALE GENOMIC DNA]</scope>
    <source>
        <strain evidence="3">EL-164</strain>
    </source>
</reference>
<dbReference type="PANTHER" id="PTHR28047">
    <property type="entry name" value="PROTEIN DCG1"/>
    <property type="match status" value="1"/>
</dbReference>
<dbReference type="PATRIC" id="fig|74031.6.peg.1407"/>
<evidence type="ECO:0000313" key="2">
    <source>
        <dbReference type="EMBL" id="KNX42038.1"/>
    </source>
</evidence>
<comment type="similarity">
    <text evidence="1">Belongs to the HyuE racemase family.</text>
</comment>
<dbReference type="RefSeq" id="WP_050662292.1">
    <property type="nucleotide sequence ID" value="NZ_CP118494.1"/>
</dbReference>
<dbReference type="InterPro" id="IPR015942">
    <property type="entry name" value="Asp/Glu/hydantoin_racemase"/>
</dbReference>
<dbReference type="InterPro" id="IPR052186">
    <property type="entry name" value="Hydantoin_racemase-like"/>
</dbReference>
<organism evidence="2 3">
    <name type="scientific">Roseovarius tolerans</name>
    <dbReference type="NCBI Taxonomy" id="74031"/>
    <lineage>
        <taxon>Bacteria</taxon>
        <taxon>Pseudomonadati</taxon>
        <taxon>Pseudomonadota</taxon>
        <taxon>Alphaproteobacteria</taxon>
        <taxon>Rhodobacterales</taxon>
        <taxon>Roseobacteraceae</taxon>
        <taxon>Roseovarius</taxon>
    </lineage>
</organism>
<gene>
    <name evidence="2" type="ORF">ROTO_13790</name>
</gene>